<dbReference type="InterPro" id="IPR036388">
    <property type="entry name" value="WH-like_DNA-bd_sf"/>
</dbReference>
<dbReference type="PANTHER" id="PTHR43133:SF8">
    <property type="entry name" value="RNA POLYMERASE SIGMA FACTOR HI_1459-RELATED"/>
    <property type="match status" value="1"/>
</dbReference>
<dbReference type="Pfam" id="PF08281">
    <property type="entry name" value="Sigma70_r4_2"/>
    <property type="match status" value="1"/>
</dbReference>
<evidence type="ECO:0000256" key="3">
    <source>
        <dbReference type="ARBA" id="ARBA00023082"/>
    </source>
</evidence>
<dbReference type="InterPro" id="IPR013325">
    <property type="entry name" value="RNA_pol_sigma_r2"/>
</dbReference>
<reference evidence="8 9" key="1">
    <citation type="journal article" date="2015" name="Int. J. Syst. Evol. Microbiol.">
        <title>Flavisolibacter ginsenosidimutans sp. nov., with ginsenoside-converting activity isolated from soil used for cultivating ginseng.</title>
        <authorList>
            <person name="Zhao Y."/>
            <person name="Liu Q."/>
            <person name="Kang M.S."/>
            <person name="Jin F."/>
            <person name="Yu H."/>
            <person name="Im W.T."/>
        </authorList>
    </citation>
    <scope>NUCLEOTIDE SEQUENCE [LARGE SCALE GENOMIC DNA]</scope>
    <source>
        <strain evidence="8 9">Gsoil 636</strain>
    </source>
</reference>
<dbReference type="NCBIfam" id="TIGR02937">
    <property type="entry name" value="sigma70-ECF"/>
    <property type="match status" value="1"/>
</dbReference>
<keyword evidence="4" id="KW-0238">DNA-binding</keyword>
<dbReference type="EMBL" id="CP042433">
    <property type="protein sequence ID" value="QEC54588.1"/>
    <property type="molecule type" value="Genomic_DNA"/>
</dbReference>
<evidence type="ECO:0000259" key="7">
    <source>
        <dbReference type="Pfam" id="PF08281"/>
    </source>
</evidence>
<dbReference type="KEGG" id="fgg:FSB75_01300"/>
<keyword evidence="5" id="KW-0804">Transcription</keyword>
<dbReference type="GO" id="GO:0016987">
    <property type="term" value="F:sigma factor activity"/>
    <property type="evidence" value="ECO:0007669"/>
    <property type="project" value="UniProtKB-KW"/>
</dbReference>
<keyword evidence="9" id="KW-1185">Reference proteome</keyword>
<dbReference type="PANTHER" id="PTHR43133">
    <property type="entry name" value="RNA POLYMERASE ECF-TYPE SIGMA FACTO"/>
    <property type="match status" value="1"/>
</dbReference>
<dbReference type="InterPro" id="IPR007627">
    <property type="entry name" value="RNA_pol_sigma70_r2"/>
</dbReference>
<evidence type="ECO:0000313" key="8">
    <source>
        <dbReference type="EMBL" id="QEC54588.1"/>
    </source>
</evidence>
<comment type="similarity">
    <text evidence="1">Belongs to the sigma-70 factor family. ECF subfamily.</text>
</comment>
<dbReference type="InterPro" id="IPR039425">
    <property type="entry name" value="RNA_pol_sigma-70-like"/>
</dbReference>
<evidence type="ECO:0000256" key="5">
    <source>
        <dbReference type="ARBA" id="ARBA00023163"/>
    </source>
</evidence>
<organism evidence="8 9">
    <name type="scientific">Flavisolibacter ginsenosidimutans</name>
    <dbReference type="NCBI Taxonomy" id="661481"/>
    <lineage>
        <taxon>Bacteria</taxon>
        <taxon>Pseudomonadati</taxon>
        <taxon>Bacteroidota</taxon>
        <taxon>Chitinophagia</taxon>
        <taxon>Chitinophagales</taxon>
        <taxon>Chitinophagaceae</taxon>
        <taxon>Flavisolibacter</taxon>
    </lineage>
</organism>
<evidence type="ECO:0000256" key="4">
    <source>
        <dbReference type="ARBA" id="ARBA00023125"/>
    </source>
</evidence>
<dbReference type="AlphaFoldDB" id="A0A5B8UDJ8"/>
<gene>
    <name evidence="8" type="ORF">FSB75_01300</name>
</gene>
<dbReference type="Gene3D" id="1.10.10.10">
    <property type="entry name" value="Winged helix-like DNA-binding domain superfamily/Winged helix DNA-binding domain"/>
    <property type="match status" value="1"/>
</dbReference>
<keyword evidence="3" id="KW-0731">Sigma factor</keyword>
<evidence type="ECO:0000259" key="6">
    <source>
        <dbReference type="Pfam" id="PF04542"/>
    </source>
</evidence>
<dbReference type="SUPFAM" id="SSF88946">
    <property type="entry name" value="Sigma2 domain of RNA polymerase sigma factors"/>
    <property type="match status" value="1"/>
</dbReference>
<evidence type="ECO:0000256" key="2">
    <source>
        <dbReference type="ARBA" id="ARBA00023015"/>
    </source>
</evidence>
<feature type="domain" description="RNA polymerase sigma factor 70 region 4 type 2" evidence="7">
    <location>
        <begin position="134"/>
        <end position="168"/>
    </location>
</feature>
<dbReference type="Pfam" id="PF04542">
    <property type="entry name" value="Sigma70_r2"/>
    <property type="match status" value="1"/>
</dbReference>
<evidence type="ECO:0000256" key="1">
    <source>
        <dbReference type="ARBA" id="ARBA00010641"/>
    </source>
</evidence>
<protein>
    <submittedName>
        <fullName evidence="8">RNA polymerase sigma factor</fullName>
    </submittedName>
</protein>
<dbReference type="InterPro" id="IPR014284">
    <property type="entry name" value="RNA_pol_sigma-70_dom"/>
</dbReference>
<name>A0A5B8UDJ8_9BACT</name>
<evidence type="ECO:0000313" key="9">
    <source>
        <dbReference type="Proteomes" id="UP000321204"/>
    </source>
</evidence>
<dbReference type="Proteomes" id="UP000321204">
    <property type="component" value="Chromosome"/>
</dbReference>
<sequence length="193" mass="22775">MRRLASLTDNELIQSFSQGCEKAFEVLFARYKDDVRNVILHYIKDRLETEDLTQDAFLKIYTSLKRGKYNEQGKFLPWALRIARNLCMDYLRKGPQGNASQQMFNDKLFCTTTFCTAETALIETQQQRHLNVFINRLPEDQKKVVYYRYFEELSFKEIAALMNTSVNTSLGRMRYGLSHLRKQLQNHPSLLLR</sequence>
<accession>A0A5B8UDJ8</accession>
<dbReference type="InterPro" id="IPR013249">
    <property type="entry name" value="RNA_pol_sigma70_r4_t2"/>
</dbReference>
<proteinExistence type="inferred from homology"/>
<feature type="domain" description="RNA polymerase sigma-70 region 2" evidence="6">
    <location>
        <begin position="27"/>
        <end position="93"/>
    </location>
</feature>
<dbReference type="GO" id="GO:0003677">
    <property type="term" value="F:DNA binding"/>
    <property type="evidence" value="ECO:0007669"/>
    <property type="project" value="UniProtKB-KW"/>
</dbReference>
<dbReference type="InterPro" id="IPR013324">
    <property type="entry name" value="RNA_pol_sigma_r3/r4-like"/>
</dbReference>
<keyword evidence="2" id="KW-0805">Transcription regulation</keyword>
<dbReference type="GO" id="GO:0006352">
    <property type="term" value="P:DNA-templated transcription initiation"/>
    <property type="evidence" value="ECO:0007669"/>
    <property type="project" value="InterPro"/>
</dbReference>
<dbReference type="RefSeq" id="WP_146781657.1">
    <property type="nucleotide sequence ID" value="NZ_BAABIO010000006.1"/>
</dbReference>
<dbReference type="OrthoDB" id="9790423at2"/>
<dbReference type="CDD" id="cd06171">
    <property type="entry name" value="Sigma70_r4"/>
    <property type="match status" value="1"/>
</dbReference>
<dbReference type="Gene3D" id="1.10.1740.10">
    <property type="match status" value="1"/>
</dbReference>
<dbReference type="SUPFAM" id="SSF88659">
    <property type="entry name" value="Sigma3 and sigma4 domains of RNA polymerase sigma factors"/>
    <property type="match status" value="1"/>
</dbReference>